<dbReference type="RefSeq" id="WP_164450100.1">
    <property type="nucleotide sequence ID" value="NZ_SAIY01000014.1"/>
</dbReference>
<dbReference type="PANTHER" id="PTHR30246:SF1">
    <property type="entry name" value="2-DEHYDRO-3-DEOXY-6-PHOSPHOGALACTONATE ALDOLASE-RELATED"/>
    <property type="match status" value="1"/>
</dbReference>
<dbReference type="NCBIfam" id="TIGR01182">
    <property type="entry name" value="eda"/>
    <property type="match status" value="1"/>
</dbReference>
<proteinExistence type="inferred from homology"/>
<dbReference type="InterPro" id="IPR031338">
    <property type="entry name" value="KDPG/KHG_AS_2"/>
</dbReference>
<evidence type="ECO:0000256" key="5">
    <source>
        <dbReference type="ARBA" id="ARBA00013063"/>
    </source>
</evidence>
<evidence type="ECO:0000256" key="8">
    <source>
        <dbReference type="ARBA" id="ARBA00023277"/>
    </source>
</evidence>
<keyword evidence="8" id="KW-0119">Carbohydrate metabolism</keyword>
<dbReference type="GO" id="GO:0008675">
    <property type="term" value="F:2-dehydro-3-deoxy-phosphogluconate aldolase activity"/>
    <property type="evidence" value="ECO:0007669"/>
    <property type="project" value="UniProtKB-EC"/>
</dbReference>
<evidence type="ECO:0000256" key="4">
    <source>
        <dbReference type="ARBA" id="ARBA00011233"/>
    </source>
</evidence>
<dbReference type="PROSITE" id="PS00160">
    <property type="entry name" value="ALDOLASE_KDPG_KHG_2"/>
    <property type="match status" value="1"/>
</dbReference>
<dbReference type="SUPFAM" id="SSF51569">
    <property type="entry name" value="Aldolase"/>
    <property type="match status" value="1"/>
</dbReference>
<dbReference type="Proteomes" id="UP000478148">
    <property type="component" value="Unassembled WGS sequence"/>
</dbReference>
<evidence type="ECO:0000256" key="7">
    <source>
        <dbReference type="ARBA" id="ARBA00023270"/>
    </source>
</evidence>
<dbReference type="AlphaFoldDB" id="A0A6M1LDZ0"/>
<dbReference type="InterPro" id="IPR031337">
    <property type="entry name" value="KDPG/KHG_AS_1"/>
</dbReference>
<comment type="catalytic activity">
    <reaction evidence="1">
        <text>2-dehydro-3-deoxy-6-phospho-D-gluconate = D-glyceraldehyde 3-phosphate + pyruvate</text>
        <dbReference type="Rhea" id="RHEA:17089"/>
        <dbReference type="ChEBI" id="CHEBI:15361"/>
        <dbReference type="ChEBI" id="CHEBI:57569"/>
        <dbReference type="ChEBI" id="CHEBI:59776"/>
        <dbReference type="EC" id="4.1.2.14"/>
    </reaction>
</comment>
<evidence type="ECO:0000256" key="2">
    <source>
        <dbReference type="ARBA" id="ARBA00004736"/>
    </source>
</evidence>
<evidence type="ECO:0000313" key="9">
    <source>
        <dbReference type="EMBL" id="NGM16244.1"/>
    </source>
</evidence>
<dbReference type="InterPro" id="IPR000887">
    <property type="entry name" value="Aldlse_KDPG_KHG"/>
</dbReference>
<dbReference type="PANTHER" id="PTHR30246">
    <property type="entry name" value="2-KETO-3-DEOXY-6-PHOSPHOGLUCONATE ALDOLASE"/>
    <property type="match status" value="1"/>
</dbReference>
<dbReference type="Gene3D" id="3.20.20.70">
    <property type="entry name" value="Aldolase class I"/>
    <property type="match status" value="1"/>
</dbReference>
<organism evidence="9 10">
    <name type="scientific">Verrucosispora sioxanthis</name>
    <dbReference type="NCBI Taxonomy" id="2499994"/>
    <lineage>
        <taxon>Bacteria</taxon>
        <taxon>Bacillati</taxon>
        <taxon>Actinomycetota</taxon>
        <taxon>Actinomycetes</taxon>
        <taxon>Micromonosporales</taxon>
        <taxon>Micromonosporaceae</taxon>
        <taxon>Micromonospora</taxon>
    </lineage>
</organism>
<dbReference type="PROSITE" id="PS00159">
    <property type="entry name" value="ALDOLASE_KDPG_KHG_1"/>
    <property type="match status" value="1"/>
</dbReference>
<evidence type="ECO:0000313" key="10">
    <source>
        <dbReference type="Proteomes" id="UP000478148"/>
    </source>
</evidence>
<evidence type="ECO:0000256" key="6">
    <source>
        <dbReference type="ARBA" id="ARBA00023239"/>
    </source>
</evidence>
<protein>
    <recommendedName>
        <fullName evidence="5">2-dehydro-3-deoxy-phosphogluconate aldolase</fullName>
        <ecNumber evidence="5">4.1.2.14</ecNumber>
    </recommendedName>
</protein>
<evidence type="ECO:0000256" key="3">
    <source>
        <dbReference type="ARBA" id="ARBA00006906"/>
    </source>
</evidence>
<reference evidence="9 10" key="1">
    <citation type="submission" date="2020-02" db="EMBL/GenBank/DDBJ databases">
        <title>Draft Genome Sequence of Verrucosispora sp. Strain CWR15, Isolated from Gulf of Mexico Sponge.</title>
        <authorList>
            <person name="Kennedy S.J."/>
            <person name="Cella E."/>
            <person name="Azarian T."/>
            <person name="Baker B.J."/>
            <person name="Shaw L.N."/>
        </authorList>
    </citation>
    <scope>NUCLEOTIDE SEQUENCE [LARGE SCALE GENOMIC DNA]</scope>
    <source>
        <strain evidence="9 10">CWR15</strain>
    </source>
</reference>
<comment type="caution">
    <text evidence="9">The sequence shown here is derived from an EMBL/GenBank/DDBJ whole genome shotgun (WGS) entry which is preliminary data.</text>
</comment>
<comment type="subunit">
    <text evidence="4">Homotrimer.</text>
</comment>
<dbReference type="EC" id="4.1.2.14" evidence="5"/>
<dbReference type="EMBL" id="SAIY01000014">
    <property type="protein sequence ID" value="NGM16244.1"/>
    <property type="molecule type" value="Genomic_DNA"/>
</dbReference>
<keyword evidence="6 9" id="KW-0456">Lyase</keyword>
<name>A0A6M1LDZ0_9ACTN</name>
<keyword evidence="7" id="KW-0704">Schiff base</keyword>
<gene>
    <name evidence="9" type="primary">eda</name>
    <name evidence="9" type="ORF">ENC19_28305</name>
</gene>
<dbReference type="CDD" id="cd00452">
    <property type="entry name" value="KDPG_aldolase"/>
    <property type="match status" value="1"/>
</dbReference>
<accession>A0A6M1LDZ0</accession>
<evidence type="ECO:0000256" key="1">
    <source>
        <dbReference type="ARBA" id="ARBA00000654"/>
    </source>
</evidence>
<comment type="pathway">
    <text evidence="2">Carbohydrate acid metabolism; 2-dehydro-3-deoxy-D-gluconate degradation; D-glyceraldehyde 3-phosphate and pyruvate from 2-dehydro-3-deoxy-D-gluconate: step 2/2.</text>
</comment>
<dbReference type="InterPro" id="IPR013785">
    <property type="entry name" value="Aldolase_TIM"/>
</dbReference>
<dbReference type="Pfam" id="PF01081">
    <property type="entry name" value="Aldolase"/>
    <property type="match status" value="1"/>
</dbReference>
<sequence>MLAADRILPVVALDNADWATPLGAALAAGGVHTIEVTLRTRAALAAIRTLTDRTDLIVGAGTVTSAEQVDHVVDAGARFVVCPGFSSGVIRRCQRREVTVIPGVATPTEIQMALDAGLSVVKLFPAEQLGGLPMLKALAAPFPGLRFVPTGGVTTANLRGYLDHPAVLAVGGTWMAPAALLAAGRWDDVTSLTTAAVTESRESDR</sequence>
<keyword evidence="10" id="KW-1185">Reference proteome</keyword>
<comment type="similarity">
    <text evidence="3">Belongs to the KHG/KDPG aldolase family.</text>
</comment>